<dbReference type="SUPFAM" id="SSF51556">
    <property type="entry name" value="Metallo-dependent hydrolases"/>
    <property type="match status" value="1"/>
</dbReference>
<organism evidence="3">
    <name type="scientific">freshwater metagenome</name>
    <dbReference type="NCBI Taxonomy" id="449393"/>
    <lineage>
        <taxon>unclassified sequences</taxon>
        <taxon>metagenomes</taxon>
        <taxon>ecological metagenomes</taxon>
    </lineage>
</organism>
<dbReference type="EMBL" id="CAEZUX010000005">
    <property type="protein sequence ID" value="CAB4606290.1"/>
    <property type="molecule type" value="Genomic_DNA"/>
</dbReference>
<evidence type="ECO:0000256" key="1">
    <source>
        <dbReference type="ARBA" id="ARBA00022801"/>
    </source>
</evidence>
<dbReference type="PANTHER" id="PTHR43794">
    <property type="entry name" value="AMINOHYDROLASE SSNA-RELATED"/>
    <property type="match status" value="1"/>
</dbReference>
<evidence type="ECO:0000313" key="3">
    <source>
        <dbReference type="EMBL" id="CAB4606290.1"/>
    </source>
</evidence>
<accession>A0A6J6H0U3</accession>
<dbReference type="Pfam" id="PF01979">
    <property type="entry name" value="Amidohydro_1"/>
    <property type="match status" value="1"/>
</dbReference>
<dbReference type="InterPro" id="IPR006680">
    <property type="entry name" value="Amidohydro-rel"/>
</dbReference>
<dbReference type="Gene3D" id="3.20.20.140">
    <property type="entry name" value="Metal-dependent hydrolases"/>
    <property type="match status" value="1"/>
</dbReference>
<dbReference type="InterPro" id="IPR032466">
    <property type="entry name" value="Metal_Hydrolase"/>
</dbReference>
<sequence>MPAPPQTPTSFISVLENVWWRLDAALDLDIIYWSAALGAAEALLNGTTAIIDHHESPFAIEGSLDVIQSACDMVGISSNLCYGVTDRWTETAMSSSVEPTSKMTDAAKRGLAENERFLSSGGRGMVGVHAAFTCANETLEAATDLASRLNVGVHIHVAEGTDDTEAGSRLASLSQDNWLIVHAVHLREPLKGTLAHNPRSNMNNAVGYARPAEWSGDVILGTDGIGADMLEEMRIAYVRQRESDITASPDDAWKWLRNGEKFFPEVKNDVVTWSYNHSDSPWHVAFTPGIRCESVERNGQLLVENGVPTKFDMQEIRAKAAEAAKTLHERLS</sequence>
<dbReference type="PANTHER" id="PTHR43794:SF11">
    <property type="entry name" value="AMIDOHYDROLASE-RELATED DOMAIN-CONTAINING PROTEIN"/>
    <property type="match status" value="1"/>
</dbReference>
<feature type="domain" description="Amidohydrolase-related" evidence="2">
    <location>
        <begin position="20"/>
        <end position="243"/>
    </location>
</feature>
<keyword evidence="1" id="KW-0378">Hydrolase</keyword>
<dbReference type="GO" id="GO:0016787">
    <property type="term" value="F:hydrolase activity"/>
    <property type="evidence" value="ECO:0007669"/>
    <property type="project" value="UniProtKB-KW"/>
</dbReference>
<dbReference type="AlphaFoldDB" id="A0A6J6H0U3"/>
<protein>
    <submittedName>
        <fullName evidence="3">Unannotated protein</fullName>
    </submittedName>
</protein>
<evidence type="ECO:0000259" key="2">
    <source>
        <dbReference type="Pfam" id="PF01979"/>
    </source>
</evidence>
<proteinExistence type="predicted"/>
<dbReference type="InterPro" id="IPR050287">
    <property type="entry name" value="MTA/SAH_deaminase"/>
</dbReference>
<reference evidence="3" key="1">
    <citation type="submission" date="2020-05" db="EMBL/GenBank/DDBJ databases">
        <authorList>
            <person name="Chiriac C."/>
            <person name="Salcher M."/>
            <person name="Ghai R."/>
            <person name="Kavagutti S V."/>
        </authorList>
    </citation>
    <scope>NUCLEOTIDE SEQUENCE</scope>
</reference>
<name>A0A6J6H0U3_9ZZZZ</name>
<gene>
    <name evidence="3" type="ORF">UFOPK1874_00133</name>
</gene>